<dbReference type="RefSeq" id="WP_075712235.1">
    <property type="nucleotide sequence ID" value="NZ_MJIE01000001.1"/>
</dbReference>
<dbReference type="OrthoDB" id="9790975at2"/>
<dbReference type="EMBL" id="MJIE01000001">
    <property type="protein sequence ID" value="OLR55237.1"/>
    <property type="molecule type" value="Genomic_DNA"/>
</dbReference>
<dbReference type="InterPro" id="IPR005025">
    <property type="entry name" value="FMN_Rdtase-like_dom"/>
</dbReference>
<keyword evidence="1" id="KW-0285">Flavoprotein</keyword>
<evidence type="ECO:0000313" key="4">
    <source>
        <dbReference type="EMBL" id="OLR55237.1"/>
    </source>
</evidence>
<keyword evidence="5" id="KW-1185">Reference proteome</keyword>
<dbReference type="Pfam" id="PF03358">
    <property type="entry name" value="FMN_red"/>
    <property type="match status" value="1"/>
</dbReference>
<name>A0A1Q9JGF7_9FIRM</name>
<feature type="domain" description="NADPH-dependent FMN reductase-like" evidence="3">
    <location>
        <begin position="1"/>
        <end position="127"/>
    </location>
</feature>
<dbReference type="Proteomes" id="UP000187404">
    <property type="component" value="Unassembled WGS sequence"/>
</dbReference>
<comment type="caution">
    <text evidence="4">The sequence shown here is derived from an EMBL/GenBank/DDBJ whole genome shotgun (WGS) entry which is preliminary data.</text>
</comment>
<sequence length="179" mass="19632">MKTVIVNGSPRKGNTLTAINAYVEGTGKDNDIEIIHADRLNISGCKGCGVCHCTNGCIAEDDTNATVDKIVAADMIIFATPVYWWGMTAQLKLVIDKCYCKGALLRAKKIGVLVVGGAPTDNIEYSLIKQQFKCIAEYLNWDIRFYKTYYATEKDDLAKNSAAIEELKKLSATRGLSHS</sequence>
<dbReference type="STRING" id="1261640.BHK98_03665"/>
<reference evidence="4 5" key="1">
    <citation type="journal article" date="2016" name="Appl. Environ. Microbiol.">
        <title>Function and Phylogeny of Bacterial Butyryl Coenzyme A:Acetate Transferases and Their Diversity in the Proximal Colon of Swine.</title>
        <authorList>
            <person name="Trachsel J."/>
            <person name="Bayles D.O."/>
            <person name="Looft T."/>
            <person name="Levine U.Y."/>
            <person name="Allen H.K."/>
        </authorList>
    </citation>
    <scope>NUCLEOTIDE SEQUENCE [LARGE SCALE GENOMIC DNA]</scope>
    <source>
        <strain evidence="4 5">68-3-10</strain>
    </source>
</reference>
<dbReference type="InterPro" id="IPR051796">
    <property type="entry name" value="ISF_SsuE-like"/>
</dbReference>
<dbReference type="PANTHER" id="PTHR43278">
    <property type="entry name" value="NAD(P)H-DEPENDENT FMN-CONTAINING OXIDOREDUCTASE YWQN-RELATED"/>
    <property type="match status" value="1"/>
</dbReference>
<dbReference type="Gene3D" id="3.40.50.360">
    <property type="match status" value="1"/>
</dbReference>
<evidence type="ECO:0000313" key="5">
    <source>
        <dbReference type="Proteomes" id="UP000187404"/>
    </source>
</evidence>
<organism evidence="4 5">
    <name type="scientific">Hornefia porci</name>
    <dbReference type="NCBI Taxonomy" id="2652292"/>
    <lineage>
        <taxon>Bacteria</taxon>
        <taxon>Bacillati</taxon>
        <taxon>Bacillota</taxon>
        <taxon>Clostridia</taxon>
        <taxon>Peptostreptococcales</taxon>
        <taxon>Anaerovoracaceae</taxon>
        <taxon>Hornefia</taxon>
    </lineage>
</organism>
<gene>
    <name evidence="4" type="ORF">BHK98_03665</name>
</gene>
<dbReference type="InterPro" id="IPR029039">
    <property type="entry name" value="Flavoprotein-like_sf"/>
</dbReference>
<evidence type="ECO:0000256" key="2">
    <source>
        <dbReference type="ARBA" id="ARBA00022643"/>
    </source>
</evidence>
<keyword evidence="2" id="KW-0288">FMN</keyword>
<protein>
    <submittedName>
        <fullName evidence="4">FMN reductase</fullName>
    </submittedName>
</protein>
<evidence type="ECO:0000259" key="3">
    <source>
        <dbReference type="Pfam" id="PF03358"/>
    </source>
</evidence>
<accession>A0A1Q9JGF7</accession>
<evidence type="ECO:0000256" key="1">
    <source>
        <dbReference type="ARBA" id="ARBA00022630"/>
    </source>
</evidence>
<dbReference type="GO" id="GO:0016491">
    <property type="term" value="F:oxidoreductase activity"/>
    <property type="evidence" value="ECO:0007669"/>
    <property type="project" value="InterPro"/>
</dbReference>
<dbReference type="AlphaFoldDB" id="A0A1Q9JGF7"/>
<proteinExistence type="predicted"/>
<dbReference type="SUPFAM" id="SSF52218">
    <property type="entry name" value="Flavoproteins"/>
    <property type="match status" value="1"/>
</dbReference>
<dbReference type="PANTHER" id="PTHR43278:SF4">
    <property type="entry name" value="NAD(P)H-DEPENDENT FMN-CONTAINING OXIDOREDUCTASE YWQN-RELATED"/>
    <property type="match status" value="1"/>
</dbReference>